<evidence type="ECO:0000259" key="4">
    <source>
        <dbReference type="Pfam" id="PF07364"/>
    </source>
</evidence>
<dbReference type="RefSeq" id="WP_066671584.1">
    <property type="nucleotide sequence ID" value="NZ_CP016171.1"/>
</dbReference>
<protein>
    <recommendedName>
        <fullName evidence="1">Microcystinase C</fullName>
        <shortName evidence="1">MlrC</shortName>
    </recommendedName>
</protein>
<sequence length="516" mass="54430">MKVLIARMNHETNTFSPVPTPLSAFGRNGPAYGDDARRENEGARTAMGAFIDLAKAHGAAMVTPLSAWAYPSGPVDADAYDEMCARILADVPGCDAIFLDLHGAMVARNSDDGEGDLLARVRAAAPGVPIAVALDLHGNVTARMVDNADVIVSFKTYPHVDMYETGDHAGRLLWRMIAGEFHPVMAWRRPPLMTHTLRSATETGAMRDAVQAARDAEAQGLAAASVLAGFGLADIPHPCISVVVVADGDRALAEAAAERIAAGIWAGRDGFVYRSEPLPDSLARAESMARDARRPILLLDHGDNCNSGGTCDTTAVLEAALARGMKDILCGIVCDPQAVAGMIEAGVGARVTLPLGNKRSLASLGIHAQPMRASGTVLAITDGEYVITGPTYTGMRVSMGRTAVLDLGDARVVVSEQTHEPWDLAVFESVGQDPRRARFLLLKSRMYCRPVFVPISDGLVECDSPGVTTSDYSIFPYAKRARPLYPLEDAAFDPAARPGPATPGVSAPPAVPGTAG</sequence>
<evidence type="ECO:0000256" key="2">
    <source>
        <dbReference type="SAM" id="MobiDB-lite"/>
    </source>
</evidence>
<dbReference type="GO" id="GO:0006508">
    <property type="term" value="P:proteolysis"/>
    <property type="evidence" value="ECO:0007669"/>
    <property type="project" value="UniProtKB-KW"/>
</dbReference>
<dbReference type="InterPro" id="IPR009197">
    <property type="entry name" value="MlrC"/>
</dbReference>
<dbReference type="Pfam" id="PF07171">
    <property type="entry name" value="MlrC_C"/>
    <property type="match status" value="1"/>
</dbReference>
<keyword evidence="1" id="KW-0378">Hydrolase</keyword>
<gene>
    <name evidence="5" type="ORF">BAU08_21745</name>
</gene>
<dbReference type="Proteomes" id="UP000092213">
    <property type="component" value="Chromosome"/>
</dbReference>
<dbReference type="AlphaFoldDB" id="A0A193G329"/>
<dbReference type="InterPro" id="IPR015995">
    <property type="entry name" value="MlrC_N"/>
</dbReference>
<keyword evidence="1" id="KW-0479">Metal-binding</keyword>
<organism evidence="5 6">
    <name type="scientific">Bordetella bronchialis</name>
    <dbReference type="NCBI Taxonomy" id="463025"/>
    <lineage>
        <taxon>Bacteria</taxon>
        <taxon>Pseudomonadati</taxon>
        <taxon>Pseudomonadota</taxon>
        <taxon>Betaproteobacteria</taxon>
        <taxon>Burkholderiales</taxon>
        <taxon>Alcaligenaceae</taxon>
        <taxon>Bordetella</taxon>
    </lineage>
</organism>
<evidence type="ECO:0000313" key="6">
    <source>
        <dbReference type="Proteomes" id="UP000092213"/>
    </source>
</evidence>
<dbReference type="GO" id="GO:0008237">
    <property type="term" value="F:metallopeptidase activity"/>
    <property type="evidence" value="ECO:0007669"/>
    <property type="project" value="UniProtKB-KW"/>
</dbReference>
<comment type="similarity">
    <text evidence="1">Belongs to the peptidase M81 family.</text>
</comment>
<comment type="function">
    <text evidence="1">Involved in peptidolytic degradation of cyclic heptapeptide hepatotoxin microcystin (MC).</text>
</comment>
<comment type="cofactor">
    <cofactor evidence="1">
        <name>Zn(2+)</name>
        <dbReference type="ChEBI" id="CHEBI:29105"/>
    </cofactor>
    <text evidence="1">Binds 1 zinc ion per subunit.</text>
</comment>
<feature type="domain" description="Microcystin LR degradation protein MlrC C-terminal" evidence="3">
    <location>
        <begin position="298"/>
        <end position="478"/>
    </location>
</feature>
<proteinExistence type="inferred from homology"/>
<reference evidence="5 6" key="1">
    <citation type="submission" date="2016-06" db="EMBL/GenBank/DDBJ databases">
        <title>Complete genome sequences of Bordetella bronchialis and Bordetella flabilis.</title>
        <authorList>
            <person name="LiPuma J.J."/>
            <person name="Spilker T."/>
        </authorList>
    </citation>
    <scope>NUCLEOTIDE SEQUENCE [LARGE SCALE GENOMIC DNA]</scope>
    <source>
        <strain evidence="5 6">AU17976</strain>
    </source>
</reference>
<dbReference type="STRING" id="463025.BAU08_21745"/>
<dbReference type="InterPro" id="IPR010799">
    <property type="entry name" value="MlrC_C"/>
</dbReference>
<dbReference type="EMBL" id="CP016171">
    <property type="protein sequence ID" value="ANN73624.1"/>
    <property type="molecule type" value="Genomic_DNA"/>
</dbReference>
<evidence type="ECO:0000313" key="5">
    <source>
        <dbReference type="EMBL" id="ANN73624.1"/>
    </source>
</evidence>
<evidence type="ECO:0000256" key="1">
    <source>
        <dbReference type="PIRNR" id="PIRNR012702"/>
    </source>
</evidence>
<dbReference type="GO" id="GO:0046872">
    <property type="term" value="F:metal ion binding"/>
    <property type="evidence" value="ECO:0007669"/>
    <property type="project" value="UniProtKB-KW"/>
</dbReference>
<keyword evidence="1" id="KW-0645">Protease</keyword>
<keyword evidence="1" id="KW-0482">Metalloprotease</keyword>
<feature type="domain" description="Microcystin LR degradation protein MlrC N-terminal" evidence="4">
    <location>
        <begin position="2"/>
        <end position="285"/>
    </location>
</feature>
<feature type="region of interest" description="Disordered" evidence="2">
    <location>
        <begin position="493"/>
        <end position="516"/>
    </location>
</feature>
<dbReference type="PIRSF" id="PIRSF012702">
    <property type="entry name" value="UCP012702"/>
    <property type="match status" value="1"/>
</dbReference>
<name>A0A193G329_9BORD</name>
<accession>A0A193G329</accession>
<evidence type="ECO:0000259" key="3">
    <source>
        <dbReference type="Pfam" id="PF07171"/>
    </source>
</evidence>
<dbReference type="Pfam" id="PF07364">
    <property type="entry name" value="DUF1485"/>
    <property type="match status" value="1"/>
</dbReference>